<sequence>MNEHRCDRLSIESARQLQRHLPAEVTPGLTDSEFDFIESRYNFRFADDHRTFLSAGLPVDEPGESGRRGWPDWRYDDPDVLRAWLAQPAEGVLFDVEHNGFWHPAWGGRSADPIRCLEIARRGLEDAPQLVPVFGHRFLPGIAGQWGHPVLSIVQTDAIYYGLDLSDYLRHEFWRQASDLELAHATVPFWNYLLGDSGGPPDLRVVTPSDPYAVSPDQAVEQLRMLALERLIGHPVEPEKLIEAALVALVLDIDSESLSLLAGLARAEIDQAEDLFDRVLDELGIVATIPTDERDVRRLLVRWWLRQITQGHLPPVIGTELIATQAWMQLNRPDTLRPLLKLADRYGDWEANQTATPSQLATDIVTAAQGLLHSSWAS</sequence>
<dbReference type="PANTHER" id="PTHR32011:SF2">
    <property type="entry name" value="OS08G0472400 PROTEIN"/>
    <property type="match status" value="1"/>
</dbReference>
<gene>
    <name evidence="1" type="ORF">ACFYU5_12235</name>
</gene>
<dbReference type="EMBL" id="JBIAMT010000002">
    <property type="protein sequence ID" value="MFF0497168.1"/>
    <property type="molecule type" value="Genomic_DNA"/>
</dbReference>
<proteinExistence type="predicted"/>
<evidence type="ECO:0000313" key="1">
    <source>
        <dbReference type="EMBL" id="MFF0497168.1"/>
    </source>
</evidence>
<dbReference type="PANTHER" id="PTHR32011">
    <property type="entry name" value="OS08G0472400 PROTEIN"/>
    <property type="match status" value="1"/>
</dbReference>
<reference evidence="1 2" key="1">
    <citation type="submission" date="2024-10" db="EMBL/GenBank/DDBJ databases">
        <title>The Natural Products Discovery Center: Release of the First 8490 Sequenced Strains for Exploring Actinobacteria Biosynthetic Diversity.</title>
        <authorList>
            <person name="Kalkreuter E."/>
            <person name="Kautsar S.A."/>
            <person name="Yang D."/>
            <person name="Bader C.D."/>
            <person name="Teijaro C.N."/>
            <person name="Fluegel L."/>
            <person name="Davis C.M."/>
            <person name="Simpson J.R."/>
            <person name="Lauterbach L."/>
            <person name="Steele A.D."/>
            <person name="Gui C."/>
            <person name="Meng S."/>
            <person name="Li G."/>
            <person name="Viehrig K."/>
            <person name="Ye F."/>
            <person name="Su P."/>
            <person name="Kiefer A.F."/>
            <person name="Nichols A."/>
            <person name="Cepeda A.J."/>
            <person name="Yan W."/>
            <person name="Fan B."/>
            <person name="Jiang Y."/>
            <person name="Adhikari A."/>
            <person name="Zheng C.-J."/>
            <person name="Schuster L."/>
            <person name="Cowan T.M."/>
            <person name="Smanski M.J."/>
            <person name="Chevrette M.G."/>
            <person name="De Carvalho L.P.S."/>
            <person name="Shen B."/>
        </authorList>
    </citation>
    <scope>NUCLEOTIDE SEQUENCE [LARGE SCALE GENOMIC DNA]</scope>
    <source>
        <strain evidence="1 2">NPDC004119</strain>
    </source>
</reference>
<organism evidence="1 2">
    <name type="scientific">Nocardia aobensis</name>
    <dbReference type="NCBI Taxonomy" id="257277"/>
    <lineage>
        <taxon>Bacteria</taxon>
        <taxon>Bacillati</taxon>
        <taxon>Actinomycetota</taxon>
        <taxon>Actinomycetes</taxon>
        <taxon>Mycobacteriales</taxon>
        <taxon>Nocardiaceae</taxon>
        <taxon>Nocardia</taxon>
    </lineage>
</organism>
<comment type="caution">
    <text evidence="1">The sequence shown here is derived from an EMBL/GenBank/DDBJ whole genome shotgun (WGS) entry which is preliminary data.</text>
</comment>
<name>A0ABW6P3P0_9NOCA</name>
<protein>
    <submittedName>
        <fullName evidence="1">Uncharacterized protein</fullName>
    </submittedName>
</protein>
<keyword evidence="2" id="KW-1185">Reference proteome</keyword>
<evidence type="ECO:0000313" key="2">
    <source>
        <dbReference type="Proteomes" id="UP001601442"/>
    </source>
</evidence>
<accession>A0ABW6P3P0</accession>
<dbReference type="Proteomes" id="UP001601442">
    <property type="component" value="Unassembled WGS sequence"/>
</dbReference>
<dbReference type="RefSeq" id="WP_387393439.1">
    <property type="nucleotide sequence ID" value="NZ_JBIAMT010000002.1"/>
</dbReference>